<dbReference type="AlphaFoldDB" id="Q8FLI7"/>
<dbReference type="EMBL" id="AP005225">
    <property type="protein sequence ID" value="BAC19768.1"/>
    <property type="molecule type" value="Genomic_DNA"/>
</dbReference>
<keyword evidence="1" id="KW-0614">Plasmid</keyword>
<organism evidence="1 2">
    <name type="scientific">Corynebacterium efficiens (strain DSM 44549 / YS-314 / AJ 12310 / JCM 11189 / NBRC 100395)</name>
    <dbReference type="NCBI Taxonomy" id="196164"/>
    <lineage>
        <taxon>Bacteria</taxon>
        <taxon>Bacillati</taxon>
        <taxon>Actinomycetota</taxon>
        <taxon>Actinomycetes</taxon>
        <taxon>Mycobacteriales</taxon>
        <taxon>Corynebacteriaceae</taxon>
        <taxon>Corynebacterium</taxon>
    </lineage>
</organism>
<sequence>MWMLQTSNDVLTGDLELIAAMLLEQLTPPVSPKQVELLAQAITGEVCVLIRRQL</sequence>
<protein>
    <submittedName>
        <fullName evidence="1">Uncharacterized protein</fullName>
    </submittedName>
</protein>
<accession>C8NSM8</accession>
<proteinExistence type="predicted"/>
<evidence type="ECO:0000313" key="1">
    <source>
        <dbReference type="EMBL" id="BAC19768.1"/>
    </source>
</evidence>
<keyword evidence="2" id="KW-1185">Reference proteome</keyword>
<evidence type="ECO:0000313" key="2">
    <source>
        <dbReference type="Proteomes" id="UP000001409"/>
    </source>
</evidence>
<name>Q8FLI7_COREF</name>
<dbReference type="HOGENOM" id="CLU_3042425_0_0_11"/>
<dbReference type="KEGG" id="cef:CE2P008"/>
<dbReference type="Proteomes" id="UP000001409">
    <property type="component" value="Plasmid pCE2"/>
</dbReference>
<reference evidence="1 2" key="1">
    <citation type="submission" date="2002-05" db="EMBL/GenBank/DDBJ databases">
        <title>The entire sequence of plasmid maintained by Corynebacterium efficiens YS-314.</title>
        <authorList>
            <person name="Kawarabayasi Y."/>
            <person name="Yamazaki J."/>
            <person name="Hino Y."/>
            <person name="Kikuchi H."/>
        </authorList>
    </citation>
    <scope>NUCLEOTIDE SEQUENCE [LARGE SCALE GENOMIC DNA]</scope>
    <source>
        <strain evidence="2">DSM 44549 / YS-314 / AJ 12310 / JCM 11189 / NBRC 100395</strain>
        <plasmid evidence="2">Plasmid pCE2</plasmid>
    </source>
</reference>
<geneLocation type="plasmid" evidence="1 2">
    <name>pCE2</name>
</geneLocation>
<accession>Q8FLI7</accession>